<evidence type="ECO:0000259" key="1">
    <source>
        <dbReference type="PROSITE" id="PS51186"/>
    </source>
</evidence>
<dbReference type="PROSITE" id="PS51186">
    <property type="entry name" value="GNAT"/>
    <property type="match status" value="1"/>
</dbReference>
<dbReference type="RefSeq" id="WP_013658289.1">
    <property type="nucleotide sequence ID" value="NC_015275.1"/>
</dbReference>
<dbReference type="HOGENOM" id="CLU_013985_3_1_9"/>
<dbReference type="InterPro" id="IPR000182">
    <property type="entry name" value="GNAT_dom"/>
</dbReference>
<reference evidence="2 3" key="1">
    <citation type="journal article" date="2011" name="J. Bacteriol.">
        <title>Complete genome sequence of the cellulose-degrading bacterium Cellulosilyticum lentocellum.</title>
        <authorList>
            <consortium name="US DOE Joint Genome Institute"/>
            <person name="Miller D.A."/>
            <person name="Suen G."/>
            <person name="Bruce D."/>
            <person name="Copeland A."/>
            <person name="Cheng J.F."/>
            <person name="Detter C."/>
            <person name="Goodwin L.A."/>
            <person name="Han C.S."/>
            <person name="Hauser L.J."/>
            <person name="Land M.L."/>
            <person name="Lapidus A."/>
            <person name="Lucas S."/>
            <person name="Meincke L."/>
            <person name="Pitluck S."/>
            <person name="Tapia R."/>
            <person name="Teshima H."/>
            <person name="Woyke T."/>
            <person name="Fox B.G."/>
            <person name="Angert E.R."/>
            <person name="Currie C.R."/>
        </authorList>
    </citation>
    <scope>NUCLEOTIDE SEQUENCE [LARGE SCALE GENOMIC DNA]</scope>
    <source>
        <strain evidence="3">ATCC 49066 / DSM 5427 / NCIMB 11756 / RHM5</strain>
    </source>
</reference>
<dbReference type="PANTHER" id="PTHR43792:SF1">
    <property type="entry name" value="N-ACETYLTRANSFERASE DOMAIN-CONTAINING PROTEIN"/>
    <property type="match status" value="1"/>
</dbReference>
<dbReference type="Gene3D" id="3.40.630.30">
    <property type="match status" value="1"/>
</dbReference>
<dbReference type="Pfam" id="PF13302">
    <property type="entry name" value="Acetyltransf_3"/>
    <property type="match status" value="1"/>
</dbReference>
<dbReference type="PANTHER" id="PTHR43792">
    <property type="entry name" value="GNAT FAMILY, PUTATIVE (AFU_ORTHOLOGUE AFUA_3G00765)-RELATED-RELATED"/>
    <property type="match status" value="1"/>
</dbReference>
<dbReference type="Proteomes" id="UP000008467">
    <property type="component" value="Chromosome"/>
</dbReference>
<dbReference type="SUPFAM" id="SSF55729">
    <property type="entry name" value="Acyl-CoA N-acyltransferases (Nat)"/>
    <property type="match status" value="1"/>
</dbReference>
<accession>F2JQM8</accession>
<dbReference type="AlphaFoldDB" id="F2JQM8"/>
<evidence type="ECO:0000313" key="2">
    <source>
        <dbReference type="EMBL" id="ADZ85012.1"/>
    </source>
</evidence>
<dbReference type="eggNOG" id="COG1670">
    <property type="taxonomic scope" value="Bacteria"/>
</dbReference>
<sequence>MHIETERLSLREMNESDFEALYAVLADSDIMEHYPYTFDEKRVMNWIEKNRERYKIFGFGLWAVILKATGEMIGDCGLTMQLINGQIKPEIGYHIRKDCQRQGYASEAAKASRDWVFKNTPFNRIYSYMKHTNIGSYATALSIGMHQVDEFIDKENEITKVYVITREEWEKEAIRTKEGTISRERNLLK</sequence>
<organism evidence="2 3">
    <name type="scientific">Cellulosilyticum lentocellum (strain ATCC 49066 / DSM 5427 / NCIMB 11756 / RHM5)</name>
    <name type="common">Clostridium lentocellum</name>
    <dbReference type="NCBI Taxonomy" id="642492"/>
    <lineage>
        <taxon>Bacteria</taxon>
        <taxon>Bacillati</taxon>
        <taxon>Bacillota</taxon>
        <taxon>Clostridia</taxon>
        <taxon>Lachnospirales</taxon>
        <taxon>Cellulosilyticaceae</taxon>
        <taxon>Cellulosilyticum</taxon>
    </lineage>
</organism>
<proteinExistence type="predicted"/>
<protein>
    <recommendedName>
        <fullName evidence="1">N-acetyltransferase domain-containing protein</fullName>
    </recommendedName>
</protein>
<evidence type="ECO:0000313" key="3">
    <source>
        <dbReference type="Proteomes" id="UP000008467"/>
    </source>
</evidence>
<name>F2JQM8_CELLD</name>
<dbReference type="KEGG" id="cle:Clole_3321"/>
<keyword evidence="3" id="KW-1185">Reference proteome</keyword>
<gene>
    <name evidence="2" type="ordered locus">Clole_3321</name>
</gene>
<dbReference type="EMBL" id="CP002582">
    <property type="protein sequence ID" value="ADZ85012.1"/>
    <property type="molecule type" value="Genomic_DNA"/>
</dbReference>
<dbReference type="STRING" id="642492.Clole_3321"/>
<dbReference type="InterPro" id="IPR016181">
    <property type="entry name" value="Acyl_CoA_acyltransferase"/>
</dbReference>
<dbReference type="GO" id="GO:0016747">
    <property type="term" value="F:acyltransferase activity, transferring groups other than amino-acyl groups"/>
    <property type="evidence" value="ECO:0007669"/>
    <property type="project" value="InterPro"/>
</dbReference>
<dbReference type="InterPro" id="IPR051531">
    <property type="entry name" value="N-acetyltransferase"/>
</dbReference>
<feature type="domain" description="N-acetyltransferase" evidence="1">
    <location>
        <begin position="8"/>
        <end position="167"/>
    </location>
</feature>